<accession>A0A3D8QCS4</accession>
<feature type="compositionally biased region" description="Polar residues" evidence="1">
    <location>
        <begin position="296"/>
        <end position="309"/>
    </location>
</feature>
<feature type="compositionally biased region" description="Polar residues" evidence="1">
    <location>
        <begin position="408"/>
        <end position="430"/>
    </location>
</feature>
<feature type="compositionally biased region" description="Polar residues" evidence="1">
    <location>
        <begin position="340"/>
        <end position="365"/>
    </location>
</feature>
<evidence type="ECO:0000256" key="1">
    <source>
        <dbReference type="SAM" id="MobiDB-lite"/>
    </source>
</evidence>
<feature type="compositionally biased region" description="Low complexity" evidence="1">
    <location>
        <begin position="656"/>
        <end position="670"/>
    </location>
</feature>
<comment type="caution">
    <text evidence="2">The sequence shown here is derived from an EMBL/GenBank/DDBJ whole genome shotgun (WGS) entry which is preliminary data.</text>
</comment>
<feature type="region of interest" description="Disordered" evidence="1">
    <location>
        <begin position="49"/>
        <end position="104"/>
    </location>
</feature>
<feature type="region of interest" description="Disordered" evidence="1">
    <location>
        <begin position="635"/>
        <end position="684"/>
    </location>
</feature>
<evidence type="ECO:0000313" key="2">
    <source>
        <dbReference type="EMBL" id="RDW59517.1"/>
    </source>
</evidence>
<feature type="compositionally biased region" description="Polar residues" evidence="1">
    <location>
        <begin position="153"/>
        <end position="162"/>
    </location>
</feature>
<reference evidence="2 3" key="1">
    <citation type="journal article" date="2018" name="IMA Fungus">
        <title>IMA Genome-F 9: Draft genome sequence of Annulohypoxylon stygium, Aspergillus mulundensis, Berkeleyomyces basicola (syn. Thielaviopsis basicola), Ceratocystis smalleyi, two Cercospora beticola strains, Coleophoma cylindrospora, Fusarium fracticaudum, Phialophora cf. hyalina, and Morchella septimelata.</title>
        <authorList>
            <person name="Wingfield B.D."/>
            <person name="Bills G.F."/>
            <person name="Dong Y."/>
            <person name="Huang W."/>
            <person name="Nel W.J."/>
            <person name="Swalarsk-Parry B.S."/>
            <person name="Vaghefi N."/>
            <person name="Wilken P.M."/>
            <person name="An Z."/>
            <person name="de Beer Z.W."/>
            <person name="De Vos L."/>
            <person name="Chen L."/>
            <person name="Duong T.A."/>
            <person name="Gao Y."/>
            <person name="Hammerbacher A."/>
            <person name="Kikkert J.R."/>
            <person name="Li Y."/>
            <person name="Li H."/>
            <person name="Li K."/>
            <person name="Li Q."/>
            <person name="Liu X."/>
            <person name="Ma X."/>
            <person name="Naidoo K."/>
            <person name="Pethybridge S.J."/>
            <person name="Sun J."/>
            <person name="Steenkamp E.T."/>
            <person name="van der Nest M.A."/>
            <person name="van Wyk S."/>
            <person name="Wingfield M.J."/>
            <person name="Xiong C."/>
            <person name="Yue Q."/>
            <person name="Zhang X."/>
        </authorList>
    </citation>
    <scope>NUCLEOTIDE SEQUENCE [LARGE SCALE GENOMIC DNA]</scope>
    <source>
        <strain evidence="2 3">BP6252</strain>
    </source>
</reference>
<proteinExistence type="predicted"/>
<feature type="compositionally biased region" description="Polar residues" evidence="1">
    <location>
        <begin position="374"/>
        <end position="392"/>
    </location>
</feature>
<feature type="compositionally biased region" description="Low complexity" evidence="1">
    <location>
        <begin position="558"/>
        <end position="572"/>
    </location>
</feature>
<feature type="compositionally biased region" description="Basic and acidic residues" evidence="1">
    <location>
        <begin position="49"/>
        <end position="59"/>
    </location>
</feature>
<name>A0A3D8QCS4_9HELO</name>
<feature type="compositionally biased region" description="Basic residues" evidence="1">
    <location>
        <begin position="546"/>
        <end position="557"/>
    </location>
</feature>
<gene>
    <name evidence="2" type="ORF">BP6252_12604</name>
</gene>
<feature type="compositionally biased region" description="Polar residues" evidence="1">
    <location>
        <begin position="91"/>
        <end position="100"/>
    </location>
</feature>
<feature type="region of interest" description="Disordered" evidence="1">
    <location>
        <begin position="490"/>
        <end position="583"/>
    </location>
</feature>
<dbReference type="EMBL" id="PDLM01000016">
    <property type="protein sequence ID" value="RDW59517.1"/>
    <property type="molecule type" value="Genomic_DNA"/>
</dbReference>
<dbReference type="Proteomes" id="UP000256645">
    <property type="component" value="Unassembled WGS sequence"/>
</dbReference>
<dbReference type="AlphaFoldDB" id="A0A3D8QCS4"/>
<protein>
    <submittedName>
        <fullName evidence="2">Uncharacterized protein</fullName>
    </submittedName>
</protein>
<evidence type="ECO:0000313" key="3">
    <source>
        <dbReference type="Proteomes" id="UP000256645"/>
    </source>
</evidence>
<dbReference type="OrthoDB" id="10345481at2759"/>
<feature type="compositionally biased region" description="Basic and acidic residues" evidence="1">
    <location>
        <begin position="635"/>
        <end position="652"/>
    </location>
</feature>
<keyword evidence="3" id="KW-1185">Reference proteome</keyword>
<feature type="region of interest" description="Disordered" evidence="1">
    <location>
        <begin position="137"/>
        <end position="176"/>
    </location>
</feature>
<sequence length="816" mass="91335">MTKDGDYDRQKERHGLPGLRVALEYGLDPFATLHTPELLARRLALSRMEVDQAERDRLRPKPSIIPESMRWPQGEASTPNQRRDSHAGFQRLSSVASSDTSELRMSEIASPFGVGPRYRVEAYGSAKATYIETNRLRASAAPSPSPSFLGMHGQTSPGSTSRTQEHGSRAYLSGTKRDELRNWGNSCSGRQQGVGPQTFHRYSCSVEPEETPSWEQQLTPKDWDRRDMDSSRQSVRTMTGELLREMTPQSSTRGNDAGTKRRAMDTIECADASEMVEEAANARPARKKRRTKNPGGCSQDSNSSEQPRQSFFDDDEIQPHESMGDLNSNTQSIVRELKTRSTNVSSNELHLHQTTPTSEASTTKAAQGLPIRQNVPNDNESQARVLPQNSPQGAPPTFADVPFRRNDSNGNEIPTGANPRSSTAKTSTPGLETAIQHGCEVTEGSTGTSSPGMFVRDTPSTPQRQPVLGEYWVDRRVAFQKPIVEDVTKPEDVRTTEAELYAQSGVEDNSTPVSNDKFLPPSRIASQVSTPEPTYIPLPRPNSRYKTPKQPKQKRKYPQPTAIETSSSSASPFEPPSQHRFPSNQFRVQPQYQPRFQYGAQQHEEDSDPGEQTGLGTLRQFRKLHKIRMDLMEEREARGKNWEEAQSRREAGEDSQAQQFQAQNTSQPQQYQFTGPSPFDTPNPKITAYPATLLSALASSLTEDAAPPTSIYLQTLGARRQREYSFAQLLDALQECMSYPLAQISLLPTPELRSFFGYSQYLRERAREAEEVNGELLLREEEFKKRASGLAAMVRGLEEDVVRLSREGRELRARLR</sequence>
<feature type="region of interest" description="Disordered" evidence="1">
    <location>
        <begin position="206"/>
        <end position="466"/>
    </location>
</feature>
<feature type="compositionally biased region" description="Basic and acidic residues" evidence="1">
    <location>
        <begin position="221"/>
        <end position="230"/>
    </location>
</feature>
<organism evidence="2 3">
    <name type="scientific">Coleophoma cylindrospora</name>
    <dbReference type="NCBI Taxonomy" id="1849047"/>
    <lineage>
        <taxon>Eukaryota</taxon>
        <taxon>Fungi</taxon>
        <taxon>Dikarya</taxon>
        <taxon>Ascomycota</taxon>
        <taxon>Pezizomycotina</taxon>
        <taxon>Leotiomycetes</taxon>
        <taxon>Helotiales</taxon>
        <taxon>Dermateaceae</taxon>
        <taxon>Coleophoma</taxon>
    </lineage>
</organism>